<accession>A0A2P2QFT8</accession>
<sequence length="24" mass="2484">MVGSIDCIPPSAKCGFSVPPRPPK</sequence>
<protein>
    <submittedName>
        <fullName evidence="1">Uncharacterized protein</fullName>
    </submittedName>
</protein>
<proteinExistence type="predicted"/>
<dbReference type="EMBL" id="GGEC01085291">
    <property type="protein sequence ID" value="MBX65775.1"/>
    <property type="molecule type" value="Transcribed_RNA"/>
</dbReference>
<organism evidence="1">
    <name type="scientific">Rhizophora mucronata</name>
    <name type="common">Asiatic mangrove</name>
    <dbReference type="NCBI Taxonomy" id="61149"/>
    <lineage>
        <taxon>Eukaryota</taxon>
        <taxon>Viridiplantae</taxon>
        <taxon>Streptophyta</taxon>
        <taxon>Embryophyta</taxon>
        <taxon>Tracheophyta</taxon>
        <taxon>Spermatophyta</taxon>
        <taxon>Magnoliopsida</taxon>
        <taxon>eudicotyledons</taxon>
        <taxon>Gunneridae</taxon>
        <taxon>Pentapetalae</taxon>
        <taxon>rosids</taxon>
        <taxon>fabids</taxon>
        <taxon>Malpighiales</taxon>
        <taxon>Rhizophoraceae</taxon>
        <taxon>Rhizophora</taxon>
    </lineage>
</organism>
<name>A0A2P2QFT8_RHIMU</name>
<evidence type="ECO:0000313" key="1">
    <source>
        <dbReference type="EMBL" id="MBX65775.1"/>
    </source>
</evidence>
<dbReference type="AlphaFoldDB" id="A0A2P2QFT8"/>
<reference evidence="1" key="1">
    <citation type="submission" date="2018-02" db="EMBL/GenBank/DDBJ databases">
        <title>Rhizophora mucronata_Transcriptome.</title>
        <authorList>
            <person name="Meera S.P."/>
            <person name="Sreeshan A."/>
            <person name="Augustine A."/>
        </authorList>
    </citation>
    <scope>NUCLEOTIDE SEQUENCE</scope>
    <source>
        <tissue evidence="1">Leaf</tissue>
    </source>
</reference>